<name>F2J0V7_POLGS</name>
<dbReference type="HOGENOM" id="CLU_2131148_0_0_5"/>
<sequence length="113" mass="12153">MPPSSSSGRIGRRQAIKLATLPFSGCVRTRKPNLPPPCHGPRSAAGSVILWSSGMPNPYIGLPGRLVAMSAFRAHDSSSRRQRPAGLATLQFLLMEVGGKGRPRDTHTVMIEH</sequence>
<keyword evidence="2" id="KW-1185">Reference proteome</keyword>
<reference evidence="1 2" key="1">
    <citation type="journal article" date="2011" name="J. Bacteriol.">
        <title>Complete genome sequence of Polymorphum gilvum SL003B-26A1T, a crude oil-degrading bacterium from oil-polluted saline soil.</title>
        <authorList>
            <person name="Li S.G."/>
            <person name="Tang Y.Q."/>
            <person name="Nie Y."/>
            <person name="Cai M."/>
            <person name="Wu X.L."/>
        </authorList>
    </citation>
    <scope>NUCLEOTIDE SEQUENCE [LARGE SCALE GENOMIC DNA]</scope>
    <source>
        <strain evidence="2">LMG 25793 / CGMCC 1.9160 / SL003B-26A1</strain>
    </source>
</reference>
<proteinExistence type="predicted"/>
<dbReference type="Proteomes" id="UP000008130">
    <property type="component" value="Chromosome"/>
</dbReference>
<organism evidence="1 2">
    <name type="scientific">Polymorphum gilvum (strain LMG 25793 / CGMCC 1.9160 / SL003B-26A1)</name>
    <dbReference type="NCBI Taxonomy" id="991905"/>
    <lineage>
        <taxon>Bacteria</taxon>
        <taxon>Pseudomonadati</taxon>
        <taxon>Pseudomonadota</taxon>
        <taxon>Alphaproteobacteria</taxon>
        <taxon>Rhodobacterales</taxon>
        <taxon>Paracoccaceae</taxon>
        <taxon>Polymorphum</taxon>
    </lineage>
</organism>
<dbReference type="KEGG" id="pgv:SL003B_2368"/>
<evidence type="ECO:0000313" key="2">
    <source>
        <dbReference type="Proteomes" id="UP000008130"/>
    </source>
</evidence>
<protein>
    <submittedName>
        <fullName evidence="1">Uncharacterized protein</fullName>
    </submittedName>
</protein>
<gene>
    <name evidence="1" type="ordered locus">SL003B_2368</name>
</gene>
<dbReference type="AlphaFoldDB" id="F2J0V7"/>
<accession>F2J0V7</accession>
<evidence type="ECO:0000313" key="1">
    <source>
        <dbReference type="EMBL" id="ADZ70794.1"/>
    </source>
</evidence>
<dbReference type="STRING" id="991905.SL003B_2368"/>
<dbReference type="EMBL" id="CP002568">
    <property type="protein sequence ID" value="ADZ70794.1"/>
    <property type="molecule type" value="Genomic_DNA"/>
</dbReference>